<dbReference type="PANTHER" id="PTHR48102">
    <property type="entry name" value="ATP-DEPENDENT CLP PROTEASE ATP-BINDING SUBUNIT CLPX-LIKE, MITOCHONDRIAL-RELATED"/>
    <property type="match status" value="1"/>
</dbReference>
<dbReference type="AlphaFoldDB" id="F8AAB0"/>
<dbReference type="InterPro" id="IPR027417">
    <property type="entry name" value="P-loop_NTPase"/>
</dbReference>
<dbReference type="Pfam" id="PF07724">
    <property type="entry name" value="AAA_2"/>
    <property type="match status" value="1"/>
</dbReference>
<dbReference type="GO" id="GO:0051603">
    <property type="term" value="P:proteolysis involved in protein catabolic process"/>
    <property type="evidence" value="ECO:0007669"/>
    <property type="project" value="TreeGrafter"/>
</dbReference>
<reference evidence="6 7" key="2">
    <citation type="journal article" date="2012" name="Stand. Genomic Sci.">
        <title>Complete genome sequence of the thermophilic sulfate-reducing ocean bacterium Thermodesulfatator indicus type strain (CIR29812(T)).</title>
        <authorList>
            <person name="Anderson I."/>
            <person name="Saunders E."/>
            <person name="Lapidus A."/>
            <person name="Nolan M."/>
            <person name="Lucas S."/>
            <person name="Tice H."/>
            <person name="Del Rio T.G."/>
            <person name="Cheng J.F."/>
            <person name="Han C."/>
            <person name="Tapia R."/>
            <person name="Goodwin L.A."/>
            <person name="Pitluck S."/>
            <person name="Liolios K."/>
            <person name="Mavromatis K."/>
            <person name="Pagani I."/>
            <person name="Ivanova N."/>
            <person name="Mikhailova N."/>
            <person name="Pati A."/>
            <person name="Chen A."/>
            <person name="Palaniappan K."/>
            <person name="Land M."/>
            <person name="Hauser L."/>
            <person name="Jeffries C.D."/>
            <person name="Chang Y.J."/>
            <person name="Brambilla E.M."/>
            <person name="Rohde M."/>
            <person name="Spring S."/>
            <person name="Goker M."/>
            <person name="Detter J.C."/>
            <person name="Woyke T."/>
            <person name="Bristow J."/>
            <person name="Eisen J.A."/>
            <person name="Markowitz V."/>
            <person name="Hugenholtz P."/>
            <person name="Kyrpides N.C."/>
            <person name="Klenk H.P."/>
        </authorList>
    </citation>
    <scope>NUCLEOTIDE SEQUENCE [LARGE SCALE GENOMIC DNA]</scope>
    <source>
        <strain evidence="7">DSM 15286 / JCM 11887 / CIR29812</strain>
    </source>
</reference>
<evidence type="ECO:0000259" key="4">
    <source>
        <dbReference type="SMART" id="SM00382"/>
    </source>
</evidence>
<keyword evidence="1" id="KW-0547">Nucleotide-binding</keyword>
<organism evidence="6 7">
    <name type="scientific">Thermodesulfatator indicus (strain DSM 15286 / JCM 11887 / CIR29812)</name>
    <dbReference type="NCBI Taxonomy" id="667014"/>
    <lineage>
        <taxon>Bacteria</taxon>
        <taxon>Pseudomonadati</taxon>
        <taxon>Thermodesulfobacteriota</taxon>
        <taxon>Thermodesulfobacteria</taxon>
        <taxon>Thermodesulfobacteriales</taxon>
        <taxon>Thermodesulfatatoraceae</taxon>
        <taxon>Thermodesulfatator</taxon>
    </lineage>
</organism>
<dbReference type="InParanoid" id="F8AAB0"/>
<dbReference type="PATRIC" id="fig|667014.3.peg.378"/>
<evidence type="ECO:0000256" key="3">
    <source>
        <dbReference type="ARBA" id="ARBA00023186"/>
    </source>
</evidence>
<accession>F8AAB0</accession>
<evidence type="ECO:0000313" key="6">
    <source>
        <dbReference type="EMBL" id="AEH44246.1"/>
    </source>
</evidence>
<dbReference type="Pfam" id="PF10431">
    <property type="entry name" value="ClpB_D2-small"/>
    <property type="match status" value="1"/>
</dbReference>
<gene>
    <name evidence="6" type="ordered locus">Thein_0364</name>
</gene>
<protein>
    <submittedName>
        <fullName evidence="6">ATPase AAA-2 domain protein</fullName>
    </submittedName>
</protein>
<feature type="domain" description="Clp ATPase C-terminal" evidence="5">
    <location>
        <begin position="290"/>
        <end position="382"/>
    </location>
</feature>
<dbReference type="InterPro" id="IPR003959">
    <property type="entry name" value="ATPase_AAA_core"/>
</dbReference>
<proteinExistence type="predicted"/>
<reference evidence="7" key="1">
    <citation type="submission" date="2011-04" db="EMBL/GenBank/DDBJ databases">
        <title>The complete genome of Thermodesulfatator indicus DSM 15286.</title>
        <authorList>
            <person name="Lucas S."/>
            <person name="Copeland A."/>
            <person name="Lapidus A."/>
            <person name="Bruce D."/>
            <person name="Goodwin L."/>
            <person name="Pitluck S."/>
            <person name="Peters L."/>
            <person name="Kyrpides N."/>
            <person name="Mavromatis K."/>
            <person name="Pagani I."/>
            <person name="Ivanova N."/>
            <person name="Saunders L."/>
            <person name="Detter J.C."/>
            <person name="Tapia R."/>
            <person name="Han C."/>
            <person name="Land M."/>
            <person name="Hauser L."/>
            <person name="Markowitz V."/>
            <person name="Cheng J.-F."/>
            <person name="Hugenholtz P."/>
            <person name="Woyke T."/>
            <person name="Wu D."/>
            <person name="Spring S."/>
            <person name="Schroeder M."/>
            <person name="Brambilla E."/>
            <person name="Klenk H.-P."/>
            <person name="Eisen J.A."/>
        </authorList>
    </citation>
    <scope>NUCLEOTIDE SEQUENCE [LARGE SCALE GENOMIC DNA]</scope>
    <source>
        <strain evidence="7">DSM 15286 / JCM 11887 / CIR29812</strain>
    </source>
</reference>
<dbReference type="Gene3D" id="3.40.50.300">
    <property type="entry name" value="P-loop containing nucleotide triphosphate hydrolases"/>
    <property type="match status" value="1"/>
</dbReference>
<dbReference type="Gene3D" id="1.10.8.60">
    <property type="match status" value="1"/>
</dbReference>
<dbReference type="STRING" id="667014.Thein_0364"/>
<dbReference type="KEGG" id="tid:Thein_0364"/>
<name>F8AAB0_THEID</name>
<evidence type="ECO:0000256" key="2">
    <source>
        <dbReference type="ARBA" id="ARBA00022840"/>
    </source>
</evidence>
<dbReference type="GO" id="GO:0016887">
    <property type="term" value="F:ATP hydrolysis activity"/>
    <property type="evidence" value="ECO:0007669"/>
    <property type="project" value="InterPro"/>
</dbReference>
<dbReference type="EMBL" id="CP002683">
    <property type="protein sequence ID" value="AEH44246.1"/>
    <property type="molecule type" value="Genomic_DNA"/>
</dbReference>
<evidence type="ECO:0000259" key="5">
    <source>
        <dbReference type="SMART" id="SM01086"/>
    </source>
</evidence>
<dbReference type="HOGENOM" id="CLU_014218_7_0_0"/>
<dbReference type="InterPro" id="IPR003593">
    <property type="entry name" value="AAA+_ATPase"/>
</dbReference>
<dbReference type="SMART" id="SM00382">
    <property type="entry name" value="AAA"/>
    <property type="match status" value="1"/>
</dbReference>
<dbReference type="Proteomes" id="UP000006793">
    <property type="component" value="Chromosome"/>
</dbReference>
<feature type="domain" description="AAA+ ATPase" evidence="4">
    <location>
        <begin position="78"/>
        <end position="243"/>
    </location>
</feature>
<keyword evidence="7" id="KW-1185">Reference proteome</keyword>
<dbReference type="GO" id="GO:0005524">
    <property type="term" value="F:ATP binding"/>
    <property type="evidence" value="ECO:0007669"/>
    <property type="project" value="UniProtKB-KW"/>
</dbReference>
<keyword evidence="3" id="KW-0143">Chaperone</keyword>
<evidence type="ECO:0000313" key="7">
    <source>
        <dbReference type="Proteomes" id="UP000006793"/>
    </source>
</evidence>
<dbReference type="SUPFAM" id="SSF52540">
    <property type="entry name" value="P-loop containing nucleoside triphosphate hydrolases"/>
    <property type="match status" value="1"/>
</dbReference>
<dbReference type="InterPro" id="IPR050052">
    <property type="entry name" value="ATP-dep_Clp_protease_ClpX"/>
</dbReference>
<dbReference type="PaxDb" id="667014-Thein_0364"/>
<dbReference type="InterPro" id="IPR019489">
    <property type="entry name" value="Clp_ATPase_C"/>
</dbReference>
<sequence>MVVPRFGTQQTRSRGGSSHQQALINFDLTPEDLEIYLDEYVIGQREAKAVLATKICTHFRRVRYMLERGGRFQDAGFVKNNVIMIGPTGVGKTYMVKLLAQKLGVPFVKGDATKFSETGYVGGDVEDLIRDLVHEADGDIERAQFGIVYLDEIDKIASSGNLIGPDVSRTGVQRALLKPLEETEVDLRVPHDPVSQLEAIEHYRRTGQKKRRTINTRYVLFVVSGAFSGLEEIIKKRLRKQGLGFMAEVASKQDAEVNYLRFVKTEDLIEYGFESEFVGRLPVITVFDPLTVDELYEILCNPNSSVIVNKKRDFRAYGINLVFEDEALKLLAIQAEKEKTGARALVRVIERALIPFEKRLPSLRARFFVVTKELVEDPQGMLATFEANPHDPSWEARYKRALEEETKRIKKFIEERQKKLWRGKGIKLTPERMELAIALHRRDDFDLHQALEELFILMRQVKNYERSFERRTGFKVSFSDEALDLILRHIIEMDQGVYAYCDRILNLLEYGLRLVNERTGQVQFTIPKEAIEQPDLYLNSLIRHTYSGKKS</sequence>
<dbReference type="SMART" id="SM01086">
    <property type="entry name" value="ClpB_D2-small"/>
    <property type="match status" value="1"/>
</dbReference>
<dbReference type="PANTHER" id="PTHR48102:SF7">
    <property type="entry name" value="ATP-DEPENDENT CLP PROTEASE ATP-BINDING SUBUNIT CLPX-LIKE, MITOCHONDRIAL"/>
    <property type="match status" value="1"/>
</dbReference>
<keyword evidence="2" id="KW-0067">ATP-binding</keyword>
<dbReference type="RefSeq" id="WP_013906992.1">
    <property type="nucleotide sequence ID" value="NC_015681.1"/>
</dbReference>
<dbReference type="eggNOG" id="COG1219">
    <property type="taxonomic scope" value="Bacteria"/>
</dbReference>
<evidence type="ECO:0000256" key="1">
    <source>
        <dbReference type="ARBA" id="ARBA00022741"/>
    </source>
</evidence>